<keyword evidence="10" id="KW-0812">Transmembrane</keyword>
<keyword evidence="12" id="KW-0645">Protease</keyword>
<name>A0A1T4M2C3_9FIRM</name>
<keyword evidence="6" id="KW-0961">Cell wall biogenesis/degradation</keyword>
<evidence type="ECO:0000313" key="12">
    <source>
        <dbReference type="EMBL" id="SJZ61113.1"/>
    </source>
</evidence>
<evidence type="ECO:0000256" key="7">
    <source>
        <dbReference type="PIRSR" id="PIRSR618044-1"/>
    </source>
</evidence>
<organism evidence="12 13">
    <name type="scientific">Eubacterium ruminantium</name>
    <dbReference type="NCBI Taxonomy" id="42322"/>
    <lineage>
        <taxon>Bacteria</taxon>
        <taxon>Bacillati</taxon>
        <taxon>Bacillota</taxon>
        <taxon>Clostridia</taxon>
        <taxon>Eubacteriales</taxon>
        <taxon>Eubacteriaceae</taxon>
        <taxon>Eubacterium</taxon>
    </lineage>
</organism>
<gene>
    <name evidence="12" type="ORF">SAMN02745110_01068</name>
</gene>
<dbReference type="GO" id="GO:0009002">
    <property type="term" value="F:serine-type D-Ala-D-Ala carboxypeptidase activity"/>
    <property type="evidence" value="ECO:0007669"/>
    <property type="project" value="InterPro"/>
</dbReference>
<sequence length="328" mass="37600">MKAVFFYLLLFILIGGIITYLAVDNNKYKNAYNDDVVEVYYDKELPQYDLKGYHKEHAVLGPDEEVNADFFRDNTISVLFVNDTDKEVIVAHNALKRIYPASMTKLMTAIVVCEAIERGDFDLDQEVKWSNDIIFERYPDAMHSGFEKGYSVSLRNLLYGYLMCSYNDFGVKLGELVAGSESEFCKLMNDKAYQIGATNCHFVNTHGLHDNDHYITAYDMYLIINEASKHQLITEIDSHNTYPFFYKNAKGEQEISDIYPTNGFLNGWRNIPEGVSIHEWKTGTTGMAGYCLAMNLTIKEKKYTIVVTDKVSSSDLYETIEYLISLIK</sequence>
<keyword evidence="12" id="KW-0121">Carboxypeptidase</keyword>
<feature type="active site" evidence="7">
    <location>
        <position position="165"/>
    </location>
</feature>
<feature type="active site" description="Acyl-ester intermediate" evidence="7">
    <location>
        <position position="102"/>
    </location>
</feature>
<evidence type="ECO:0000313" key="13">
    <source>
        <dbReference type="Proteomes" id="UP000189857"/>
    </source>
</evidence>
<dbReference type="InterPro" id="IPR018044">
    <property type="entry name" value="Peptidase_S11"/>
</dbReference>
<evidence type="ECO:0000256" key="5">
    <source>
        <dbReference type="ARBA" id="ARBA00022984"/>
    </source>
</evidence>
<dbReference type="RefSeq" id="WP_078786902.1">
    <property type="nucleotide sequence ID" value="NZ_FMTO01000004.1"/>
</dbReference>
<keyword evidence="13" id="KW-1185">Reference proteome</keyword>
<keyword evidence="10" id="KW-0472">Membrane</keyword>
<feature type="transmembrane region" description="Helical" evidence="10">
    <location>
        <begin position="6"/>
        <end position="23"/>
    </location>
</feature>
<keyword evidence="10" id="KW-1133">Transmembrane helix</keyword>
<reference evidence="12 13" key="1">
    <citation type="submission" date="2017-02" db="EMBL/GenBank/DDBJ databases">
        <authorList>
            <person name="Peterson S.W."/>
        </authorList>
    </citation>
    <scope>NUCLEOTIDE SEQUENCE [LARGE SCALE GENOMIC DNA]</scope>
    <source>
        <strain evidence="12 13">ATCC 17233</strain>
    </source>
</reference>
<evidence type="ECO:0000256" key="9">
    <source>
        <dbReference type="RuleBase" id="RU004016"/>
    </source>
</evidence>
<evidence type="ECO:0000256" key="10">
    <source>
        <dbReference type="SAM" id="Phobius"/>
    </source>
</evidence>
<dbReference type="AlphaFoldDB" id="A0A1T4M2C3"/>
<keyword evidence="4" id="KW-0133">Cell shape</keyword>
<dbReference type="Proteomes" id="UP000189857">
    <property type="component" value="Unassembled WGS sequence"/>
</dbReference>
<dbReference type="OrthoDB" id="9791132at2"/>
<accession>A0A1T4M2C3</accession>
<evidence type="ECO:0000256" key="8">
    <source>
        <dbReference type="PIRSR" id="PIRSR618044-2"/>
    </source>
</evidence>
<dbReference type="GO" id="GO:0008360">
    <property type="term" value="P:regulation of cell shape"/>
    <property type="evidence" value="ECO:0007669"/>
    <property type="project" value="UniProtKB-KW"/>
</dbReference>
<evidence type="ECO:0000256" key="6">
    <source>
        <dbReference type="ARBA" id="ARBA00023316"/>
    </source>
</evidence>
<evidence type="ECO:0000256" key="1">
    <source>
        <dbReference type="ARBA" id="ARBA00007164"/>
    </source>
</evidence>
<evidence type="ECO:0000256" key="4">
    <source>
        <dbReference type="ARBA" id="ARBA00022960"/>
    </source>
</evidence>
<dbReference type="PRINTS" id="PR00725">
    <property type="entry name" value="DADACBPTASE1"/>
</dbReference>
<feature type="active site" description="Proton acceptor" evidence="7">
    <location>
        <position position="105"/>
    </location>
</feature>
<dbReference type="GO" id="GO:0071555">
    <property type="term" value="P:cell wall organization"/>
    <property type="evidence" value="ECO:0007669"/>
    <property type="project" value="UniProtKB-KW"/>
</dbReference>
<protein>
    <submittedName>
        <fullName evidence="12">D-alanyl-D-alanine carboxypeptidase (Penicillin-binding protein 5/6)</fullName>
    </submittedName>
</protein>
<keyword evidence="5" id="KW-0573">Peptidoglycan synthesis</keyword>
<evidence type="ECO:0000256" key="3">
    <source>
        <dbReference type="ARBA" id="ARBA00022801"/>
    </source>
</evidence>
<dbReference type="Pfam" id="PF00768">
    <property type="entry name" value="Peptidase_S11"/>
    <property type="match status" value="1"/>
</dbReference>
<dbReference type="GO" id="GO:0006508">
    <property type="term" value="P:proteolysis"/>
    <property type="evidence" value="ECO:0007669"/>
    <property type="project" value="InterPro"/>
</dbReference>
<comment type="similarity">
    <text evidence="1 9">Belongs to the peptidase S11 family.</text>
</comment>
<dbReference type="PANTHER" id="PTHR21581">
    <property type="entry name" value="D-ALANYL-D-ALANINE CARBOXYPEPTIDASE"/>
    <property type="match status" value="1"/>
</dbReference>
<proteinExistence type="inferred from homology"/>
<dbReference type="GO" id="GO:0009252">
    <property type="term" value="P:peptidoglycan biosynthetic process"/>
    <property type="evidence" value="ECO:0007669"/>
    <property type="project" value="UniProtKB-KW"/>
</dbReference>
<evidence type="ECO:0000259" key="11">
    <source>
        <dbReference type="Pfam" id="PF00768"/>
    </source>
</evidence>
<keyword evidence="2" id="KW-0732">Signal</keyword>
<dbReference type="SUPFAM" id="SSF56601">
    <property type="entry name" value="beta-lactamase/transpeptidase-like"/>
    <property type="match status" value="1"/>
</dbReference>
<dbReference type="PANTHER" id="PTHR21581:SF6">
    <property type="entry name" value="TRAFFICKING PROTEIN PARTICLE COMPLEX SUBUNIT 12"/>
    <property type="match status" value="1"/>
</dbReference>
<feature type="domain" description="Peptidase S11 D-alanyl-D-alanine carboxypeptidase A N-terminal" evidence="11">
    <location>
        <begin position="78"/>
        <end position="309"/>
    </location>
</feature>
<dbReference type="InterPro" id="IPR001967">
    <property type="entry name" value="Peptidase_S11_N"/>
</dbReference>
<evidence type="ECO:0000256" key="2">
    <source>
        <dbReference type="ARBA" id="ARBA00022729"/>
    </source>
</evidence>
<dbReference type="Gene3D" id="3.40.710.10">
    <property type="entry name" value="DD-peptidase/beta-lactamase superfamily"/>
    <property type="match status" value="1"/>
</dbReference>
<keyword evidence="3" id="KW-0378">Hydrolase</keyword>
<feature type="binding site" evidence="8">
    <location>
        <position position="281"/>
    </location>
    <ligand>
        <name>substrate</name>
    </ligand>
</feature>
<dbReference type="EMBL" id="FUXA01000006">
    <property type="protein sequence ID" value="SJZ61113.1"/>
    <property type="molecule type" value="Genomic_DNA"/>
</dbReference>
<dbReference type="InterPro" id="IPR012338">
    <property type="entry name" value="Beta-lactam/transpept-like"/>
</dbReference>